<gene>
    <name evidence="1" type="ORF">C5167_022360</name>
</gene>
<sequence length="11" mass="1164">MDSTGAEDPLE</sequence>
<evidence type="ECO:0000313" key="1">
    <source>
        <dbReference type="EMBL" id="RZC60605.1"/>
    </source>
</evidence>
<reference evidence="1 2" key="1">
    <citation type="journal article" date="2018" name="Science">
        <title>The opium poppy genome and morphinan production.</title>
        <authorList>
            <person name="Guo L."/>
            <person name="Winzer T."/>
            <person name="Yang X."/>
            <person name="Li Y."/>
            <person name="Ning Z."/>
            <person name="He Z."/>
            <person name="Teodor R."/>
            <person name="Lu Y."/>
            <person name="Bowser T.A."/>
            <person name="Graham I.A."/>
            <person name="Ye K."/>
        </authorList>
    </citation>
    <scope>NUCLEOTIDE SEQUENCE [LARGE SCALE GENOMIC DNA]</scope>
    <source>
        <strain evidence="2">cv. HN1</strain>
        <tissue evidence="1">Leaves</tissue>
    </source>
</reference>
<evidence type="ECO:0000313" key="2">
    <source>
        <dbReference type="Proteomes" id="UP000316621"/>
    </source>
</evidence>
<name>A0A4Y7JLP9_PAPSO</name>
<proteinExistence type="predicted"/>
<keyword evidence="2" id="KW-1185">Reference proteome</keyword>
<accession>A0A4Y7JLP9</accession>
<dbReference type="EMBL" id="CM010719">
    <property type="protein sequence ID" value="RZC60605.1"/>
    <property type="molecule type" value="Genomic_DNA"/>
</dbReference>
<dbReference type="Proteomes" id="UP000316621">
    <property type="component" value="Chromosome 5"/>
</dbReference>
<protein>
    <submittedName>
        <fullName evidence="1">Uncharacterized protein</fullName>
    </submittedName>
</protein>
<organism evidence="1 2">
    <name type="scientific">Papaver somniferum</name>
    <name type="common">Opium poppy</name>
    <dbReference type="NCBI Taxonomy" id="3469"/>
    <lineage>
        <taxon>Eukaryota</taxon>
        <taxon>Viridiplantae</taxon>
        <taxon>Streptophyta</taxon>
        <taxon>Embryophyta</taxon>
        <taxon>Tracheophyta</taxon>
        <taxon>Spermatophyta</taxon>
        <taxon>Magnoliopsida</taxon>
        <taxon>Ranunculales</taxon>
        <taxon>Papaveraceae</taxon>
        <taxon>Papaveroideae</taxon>
        <taxon>Papaver</taxon>
    </lineage>
</organism>